<keyword evidence="5 6" id="KW-0408">Iron</keyword>
<dbReference type="GO" id="GO:0006629">
    <property type="term" value="P:lipid metabolic process"/>
    <property type="evidence" value="ECO:0007669"/>
    <property type="project" value="UniProtKB-ARBA"/>
</dbReference>
<keyword evidence="4 7" id="KW-0560">Oxidoreductase</keyword>
<dbReference type="InterPro" id="IPR001128">
    <property type="entry name" value="Cyt_P450"/>
</dbReference>
<dbReference type="GO" id="GO:0004497">
    <property type="term" value="F:monooxygenase activity"/>
    <property type="evidence" value="ECO:0007669"/>
    <property type="project" value="UniProtKB-KW"/>
</dbReference>
<feature type="binding site" description="axial binding residue" evidence="6">
    <location>
        <position position="452"/>
    </location>
    <ligand>
        <name>heme</name>
        <dbReference type="ChEBI" id="CHEBI:30413"/>
    </ligand>
    <ligandPart>
        <name>Fe</name>
        <dbReference type="ChEBI" id="CHEBI:18248"/>
    </ligandPart>
</feature>
<evidence type="ECO:0000256" key="2">
    <source>
        <dbReference type="ARBA" id="ARBA00010617"/>
    </source>
</evidence>
<gene>
    <name evidence="9" type="ORF">CTI12_AA514210</name>
</gene>
<evidence type="ECO:0000256" key="5">
    <source>
        <dbReference type="ARBA" id="ARBA00023004"/>
    </source>
</evidence>
<accession>A0A2U1L9Y3</accession>
<keyword evidence="6 7" id="KW-0349">Heme</keyword>
<name>A0A2U1L9Y3_ARTAN</name>
<dbReference type="InterPro" id="IPR036396">
    <property type="entry name" value="Cyt_P450_sf"/>
</dbReference>
<dbReference type="OrthoDB" id="993953at2759"/>
<dbReference type="EMBL" id="PKPP01010579">
    <property type="protein sequence ID" value="PWA45820.1"/>
    <property type="molecule type" value="Genomic_DNA"/>
</dbReference>
<protein>
    <submittedName>
        <fullName evidence="9">Cytochrome P450</fullName>
    </submittedName>
</protein>
<dbReference type="Proteomes" id="UP000245207">
    <property type="component" value="Unassembled WGS sequence"/>
</dbReference>
<evidence type="ECO:0000256" key="1">
    <source>
        <dbReference type="ARBA" id="ARBA00001971"/>
    </source>
</evidence>
<dbReference type="Gene3D" id="1.10.630.10">
    <property type="entry name" value="Cytochrome P450"/>
    <property type="match status" value="1"/>
</dbReference>
<keyword evidence="8" id="KW-1133">Transmembrane helix</keyword>
<dbReference type="GO" id="GO:0016705">
    <property type="term" value="F:oxidoreductase activity, acting on paired donors, with incorporation or reduction of molecular oxygen"/>
    <property type="evidence" value="ECO:0007669"/>
    <property type="project" value="InterPro"/>
</dbReference>
<dbReference type="CDD" id="cd11064">
    <property type="entry name" value="CYP86A"/>
    <property type="match status" value="1"/>
</dbReference>
<evidence type="ECO:0000256" key="4">
    <source>
        <dbReference type="ARBA" id="ARBA00023002"/>
    </source>
</evidence>
<dbReference type="PRINTS" id="PR00463">
    <property type="entry name" value="EP450I"/>
</dbReference>
<evidence type="ECO:0000313" key="9">
    <source>
        <dbReference type="EMBL" id="PWA45820.1"/>
    </source>
</evidence>
<comment type="similarity">
    <text evidence="2 7">Belongs to the cytochrome P450 family.</text>
</comment>
<comment type="cofactor">
    <cofactor evidence="1 6">
        <name>heme</name>
        <dbReference type="ChEBI" id="CHEBI:30413"/>
    </cofactor>
</comment>
<dbReference type="Pfam" id="PF00067">
    <property type="entry name" value="p450"/>
    <property type="match status" value="1"/>
</dbReference>
<keyword evidence="10" id="KW-1185">Reference proteome</keyword>
<dbReference type="AlphaFoldDB" id="A0A2U1L9Y3"/>
<evidence type="ECO:0000256" key="7">
    <source>
        <dbReference type="RuleBase" id="RU000461"/>
    </source>
</evidence>
<reference evidence="9 10" key="1">
    <citation type="journal article" date="2018" name="Mol. Plant">
        <title>The genome of Artemisia annua provides insight into the evolution of Asteraceae family and artemisinin biosynthesis.</title>
        <authorList>
            <person name="Shen Q."/>
            <person name="Zhang L."/>
            <person name="Liao Z."/>
            <person name="Wang S."/>
            <person name="Yan T."/>
            <person name="Shi P."/>
            <person name="Liu M."/>
            <person name="Fu X."/>
            <person name="Pan Q."/>
            <person name="Wang Y."/>
            <person name="Lv Z."/>
            <person name="Lu X."/>
            <person name="Zhang F."/>
            <person name="Jiang W."/>
            <person name="Ma Y."/>
            <person name="Chen M."/>
            <person name="Hao X."/>
            <person name="Li L."/>
            <person name="Tang Y."/>
            <person name="Lv G."/>
            <person name="Zhou Y."/>
            <person name="Sun X."/>
            <person name="Brodelius P.E."/>
            <person name="Rose J.K.C."/>
            <person name="Tang K."/>
        </authorList>
    </citation>
    <scope>NUCLEOTIDE SEQUENCE [LARGE SCALE GENOMIC DNA]</scope>
    <source>
        <strain evidence="10">cv. Huhao1</strain>
        <tissue evidence="9">Leaf</tissue>
    </source>
</reference>
<dbReference type="SUPFAM" id="SSF48264">
    <property type="entry name" value="Cytochrome P450"/>
    <property type="match status" value="1"/>
</dbReference>
<proteinExistence type="inferred from homology"/>
<evidence type="ECO:0000256" key="6">
    <source>
        <dbReference type="PIRSR" id="PIRSR602401-1"/>
    </source>
</evidence>
<dbReference type="PANTHER" id="PTHR24296">
    <property type="entry name" value="CYTOCHROME P450"/>
    <property type="match status" value="1"/>
</dbReference>
<keyword evidence="3 6" id="KW-0479">Metal-binding</keyword>
<dbReference type="InterPro" id="IPR017972">
    <property type="entry name" value="Cyt_P450_CS"/>
</dbReference>
<keyword evidence="7" id="KW-0503">Monooxygenase</keyword>
<sequence>MAFLEHTHILSIFFILMSCLMFIYVRRNQKAFIPTNWPVLGMIPGILVNSHRMFDYVTEVVIENGGTFRWKGLWFAKMDILITTEPLDVQHVLCTNFRNYPKGDKFYKIFELFGDGIFSSDGELWEVHRKVLTSLLNHMEYKSLLETVIWDKVEKGLLPVLESFSKQGLEVDMQEVFERFNFDTTCNILLDNDPETLSADLPCIPVVKAFSHAEEAILHRHVRPLILWKLQQLLGIGNEKKMSDALKTIDDFIYTLLTKKQSEYNTMTCGPEKSLLVLPTLLRDVKDRYSSFGDPNKVLRDILVNFIAAGRDTLSSALIWFLNNLARNPVVEDKILEELYTHLEAKVGERWNAKELSKLKYLHGALCESLRLFPPVPINHKCPIQPDILPSGHRVDKHTQIALSFYSMGRMRSIWGEDCMEFKPERWISKSGTIKYEPSYKFTTFNNGPRTCVGKDTSFSQLKIVLATIIYRYHIELVEGHPVLPADSMVLQMKHGLKVRLTKRSEVN</sequence>
<comment type="caution">
    <text evidence="9">The sequence shown here is derived from an EMBL/GenBank/DDBJ whole genome shotgun (WGS) entry which is preliminary data.</text>
</comment>
<keyword evidence="8" id="KW-0812">Transmembrane</keyword>
<evidence type="ECO:0000313" key="10">
    <source>
        <dbReference type="Proteomes" id="UP000245207"/>
    </source>
</evidence>
<dbReference type="PROSITE" id="PS00086">
    <property type="entry name" value="CYTOCHROME_P450"/>
    <property type="match status" value="1"/>
</dbReference>
<keyword evidence="8" id="KW-0472">Membrane</keyword>
<organism evidence="9 10">
    <name type="scientific">Artemisia annua</name>
    <name type="common">Sweet wormwood</name>
    <dbReference type="NCBI Taxonomy" id="35608"/>
    <lineage>
        <taxon>Eukaryota</taxon>
        <taxon>Viridiplantae</taxon>
        <taxon>Streptophyta</taxon>
        <taxon>Embryophyta</taxon>
        <taxon>Tracheophyta</taxon>
        <taxon>Spermatophyta</taxon>
        <taxon>Magnoliopsida</taxon>
        <taxon>eudicotyledons</taxon>
        <taxon>Gunneridae</taxon>
        <taxon>Pentapetalae</taxon>
        <taxon>asterids</taxon>
        <taxon>campanulids</taxon>
        <taxon>Asterales</taxon>
        <taxon>Asteraceae</taxon>
        <taxon>Asteroideae</taxon>
        <taxon>Anthemideae</taxon>
        <taxon>Artemisiinae</taxon>
        <taxon>Artemisia</taxon>
    </lineage>
</organism>
<dbReference type="InterPro" id="IPR002401">
    <property type="entry name" value="Cyt_P450_E_grp-I"/>
</dbReference>
<dbReference type="GO" id="GO:0005506">
    <property type="term" value="F:iron ion binding"/>
    <property type="evidence" value="ECO:0007669"/>
    <property type="project" value="InterPro"/>
</dbReference>
<dbReference type="STRING" id="35608.A0A2U1L9Y3"/>
<evidence type="ECO:0000256" key="3">
    <source>
        <dbReference type="ARBA" id="ARBA00022723"/>
    </source>
</evidence>
<dbReference type="PRINTS" id="PR00385">
    <property type="entry name" value="P450"/>
</dbReference>
<evidence type="ECO:0000256" key="8">
    <source>
        <dbReference type="SAM" id="Phobius"/>
    </source>
</evidence>
<dbReference type="GO" id="GO:0020037">
    <property type="term" value="F:heme binding"/>
    <property type="evidence" value="ECO:0007669"/>
    <property type="project" value="InterPro"/>
</dbReference>
<feature type="transmembrane region" description="Helical" evidence="8">
    <location>
        <begin position="6"/>
        <end position="25"/>
    </location>
</feature>